<dbReference type="InterPro" id="IPR049811">
    <property type="entry name" value="MJ1673-like_dom"/>
</dbReference>
<dbReference type="OrthoDB" id="9811802at2"/>
<reference evidence="1 2" key="1">
    <citation type="journal article" date="2013" name="Genome Announc.">
        <title>Draft Genome Sequence of Desulfotignum phosphitoxidans DSM 13687 Strain FiPS-3.</title>
        <authorList>
            <person name="Poehlein A."/>
            <person name="Daniel R."/>
            <person name="Simeonova D.D."/>
        </authorList>
    </citation>
    <scope>NUCLEOTIDE SEQUENCE [LARGE SCALE GENOMIC DNA]</scope>
    <source>
        <strain evidence="1 2">DSM 13687</strain>
    </source>
</reference>
<comment type="caution">
    <text evidence="1">The sequence shown here is derived from an EMBL/GenBank/DDBJ whole genome shotgun (WGS) entry which is preliminary data.</text>
</comment>
<sequence length="135" mass="15684">MVTAQKEKTLFQLFSHQLTPDQRKNARDEFKVTRFQTPPKQILHLWSQVPPDDTQISSFLSPVKTWLEETAHQGDLVLIQGDFGATYQMVVHAFSMGLVPVYATTQRQAREKKMPDGSVQMSHVFRFKRFRIYGQ</sequence>
<proteinExistence type="predicted"/>
<gene>
    <name evidence="1" type="ORF">Dpo_3c03590</name>
</gene>
<keyword evidence="2" id="KW-1185">Reference proteome</keyword>
<accession>S0FZZ3</accession>
<name>S0FZZ3_9BACT</name>
<evidence type="ECO:0000313" key="2">
    <source>
        <dbReference type="Proteomes" id="UP000014216"/>
    </source>
</evidence>
<dbReference type="RefSeq" id="WP_006965566.1">
    <property type="nucleotide sequence ID" value="NZ_APJX01000003.1"/>
</dbReference>
<organism evidence="1 2">
    <name type="scientific">Desulfotignum phosphitoxidans DSM 13687</name>
    <dbReference type="NCBI Taxonomy" id="1286635"/>
    <lineage>
        <taxon>Bacteria</taxon>
        <taxon>Pseudomonadati</taxon>
        <taxon>Thermodesulfobacteriota</taxon>
        <taxon>Desulfobacteria</taxon>
        <taxon>Desulfobacterales</taxon>
        <taxon>Desulfobacteraceae</taxon>
        <taxon>Desulfotignum</taxon>
    </lineage>
</organism>
<dbReference type="AlphaFoldDB" id="S0FZZ3"/>
<dbReference type="EMBL" id="APJX01000003">
    <property type="protein sequence ID" value="EMS80215.1"/>
    <property type="molecule type" value="Genomic_DNA"/>
</dbReference>
<dbReference type="NCBIfam" id="NF040559">
    <property type="entry name" value="CAS_Csx20"/>
    <property type="match status" value="1"/>
</dbReference>
<evidence type="ECO:0000313" key="1">
    <source>
        <dbReference type="EMBL" id="EMS80215.1"/>
    </source>
</evidence>
<protein>
    <submittedName>
        <fullName evidence="1">Putative CRISPR-associated protein, TM1812 family</fullName>
    </submittedName>
</protein>
<dbReference type="Proteomes" id="UP000014216">
    <property type="component" value="Unassembled WGS sequence"/>
</dbReference>